<feature type="signal peptide" evidence="3">
    <location>
        <begin position="1"/>
        <end position="20"/>
    </location>
</feature>
<dbReference type="SUPFAM" id="SSF56925">
    <property type="entry name" value="OMPA-like"/>
    <property type="match status" value="1"/>
</dbReference>
<comment type="caution">
    <text evidence="5">The sequence shown here is derived from an EMBL/GenBank/DDBJ whole genome shotgun (WGS) entry which is preliminary data.</text>
</comment>
<evidence type="ECO:0000259" key="4">
    <source>
        <dbReference type="Pfam" id="PF01389"/>
    </source>
</evidence>
<keyword evidence="6" id="KW-1185">Reference proteome</keyword>
<evidence type="ECO:0000256" key="2">
    <source>
        <dbReference type="ARBA" id="ARBA00023114"/>
    </source>
</evidence>
<dbReference type="OrthoDB" id="9782229at2"/>
<sequence>MNKRFFIAPLILAFTSTAFAAESDKITFSHFYGGIKLGTANYGDLGSAVTDVAGVDDSPFSWGAYFGIQALPWLAFELGYHDLGEADLKDVSGSYEAKTLDLTAKASYEFAKQFSVFGKVGFQAYEWNANGENVYEDDQGWTPHLGAGVEYQFHKNWSGALEYTWYNDIGGPDINYFGISATYHWF</sequence>
<feature type="domain" description="Outer membrane protein OmpA-like transmembrane" evidence="4">
    <location>
        <begin position="30"/>
        <end position="170"/>
    </location>
</feature>
<protein>
    <recommendedName>
        <fullName evidence="4">Outer membrane protein OmpA-like transmembrane domain-containing protein</fullName>
    </recommendedName>
</protein>
<dbReference type="Proteomes" id="UP000016562">
    <property type="component" value="Unassembled WGS sequence"/>
</dbReference>
<dbReference type="InterPro" id="IPR011250">
    <property type="entry name" value="OMP/PagP_B-barrel"/>
</dbReference>
<evidence type="ECO:0000313" key="6">
    <source>
        <dbReference type="Proteomes" id="UP000016562"/>
    </source>
</evidence>
<reference evidence="5 6" key="1">
    <citation type="submission" date="2013-09" db="EMBL/GenBank/DDBJ databases">
        <title>Whole genome shotgun sequence of Vibrio ezurae NBRC 102218.</title>
        <authorList>
            <person name="Yoshida I."/>
            <person name="Hosoyama A."/>
            <person name="Numata M."/>
            <person name="Hashimoto M."/>
            <person name="Hosoyama Y."/>
            <person name="Tsuchikane K."/>
            <person name="Noguchi M."/>
            <person name="Hirakata S."/>
            <person name="Ichikawa N."/>
            <person name="Ohji S."/>
            <person name="Yamazoe A."/>
            <person name="Fujita N."/>
        </authorList>
    </citation>
    <scope>NUCLEOTIDE SEQUENCE [LARGE SCALE GENOMIC DNA]</scope>
    <source>
        <strain evidence="5 6">NBRC 102218</strain>
    </source>
</reference>
<dbReference type="InterPro" id="IPR000498">
    <property type="entry name" value="OmpA-like_TM_dom"/>
</dbReference>
<evidence type="ECO:0000256" key="1">
    <source>
        <dbReference type="ARBA" id="ARBA00005710"/>
    </source>
</evidence>
<dbReference type="GO" id="GO:0046930">
    <property type="term" value="C:pore complex"/>
    <property type="evidence" value="ECO:0007669"/>
    <property type="project" value="UniProtKB-KW"/>
</dbReference>
<feature type="chain" id="PRO_5004638651" description="Outer membrane protein OmpA-like transmembrane domain-containing protein" evidence="3">
    <location>
        <begin position="21"/>
        <end position="186"/>
    </location>
</feature>
<keyword evidence="2" id="KW-0812">Transmembrane</keyword>
<dbReference type="GO" id="GO:0009279">
    <property type="term" value="C:cell outer membrane"/>
    <property type="evidence" value="ECO:0007669"/>
    <property type="project" value="InterPro"/>
</dbReference>
<gene>
    <name evidence="5" type="ORF">VEZ01S_33_00090</name>
</gene>
<organism evidence="5 6">
    <name type="scientific">Vibrio ezurae NBRC 102218</name>
    <dbReference type="NCBI Taxonomy" id="1219080"/>
    <lineage>
        <taxon>Bacteria</taxon>
        <taxon>Pseudomonadati</taxon>
        <taxon>Pseudomonadota</taxon>
        <taxon>Gammaproteobacteria</taxon>
        <taxon>Vibrionales</taxon>
        <taxon>Vibrionaceae</taxon>
        <taxon>Vibrio</taxon>
    </lineage>
</organism>
<dbReference type="Pfam" id="PF01389">
    <property type="entry name" value="OmpA_membrane"/>
    <property type="match status" value="1"/>
</dbReference>
<dbReference type="STRING" id="1219080.VEZ01S_33_00090"/>
<keyword evidence="2" id="KW-0406">Ion transport</keyword>
<proteinExistence type="inferred from homology"/>
<dbReference type="AlphaFoldDB" id="U3B4F4"/>
<evidence type="ECO:0000313" key="5">
    <source>
        <dbReference type="EMBL" id="GAD80307.1"/>
    </source>
</evidence>
<keyword evidence="3" id="KW-0732">Signal</keyword>
<evidence type="ECO:0000256" key="3">
    <source>
        <dbReference type="SAM" id="SignalP"/>
    </source>
</evidence>
<accession>U3B4F4</accession>
<dbReference type="Gene3D" id="2.40.160.20">
    <property type="match status" value="1"/>
</dbReference>
<comment type="similarity">
    <text evidence="1">Belongs to the outer membrane OOP (TC 1.B.6) superfamily. OmpA family.</text>
</comment>
<keyword evidence="2" id="KW-0626">Porin</keyword>
<dbReference type="RefSeq" id="WP_021714015.1">
    <property type="nucleotide sequence ID" value="NZ_BATM01000033.1"/>
</dbReference>
<dbReference type="EMBL" id="BATM01000033">
    <property type="protein sequence ID" value="GAD80307.1"/>
    <property type="molecule type" value="Genomic_DNA"/>
</dbReference>
<dbReference type="eggNOG" id="COG3637">
    <property type="taxonomic scope" value="Bacteria"/>
</dbReference>
<keyword evidence="2" id="KW-0813">Transport</keyword>
<name>U3B4F4_9VIBR</name>
<dbReference type="GO" id="GO:0015288">
    <property type="term" value="F:porin activity"/>
    <property type="evidence" value="ECO:0007669"/>
    <property type="project" value="UniProtKB-KW"/>
</dbReference>